<evidence type="ECO:0000256" key="15">
    <source>
        <dbReference type="RuleBase" id="RU363034"/>
    </source>
</evidence>
<dbReference type="STRING" id="35570.A0A1I8Q4N8"/>
<keyword evidence="9 14" id="KW-1015">Disulfide bond</keyword>
<dbReference type="SMART" id="SM00494">
    <property type="entry name" value="ChtBD2"/>
    <property type="match status" value="11"/>
</dbReference>
<evidence type="ECO:0000256" key="7">
    <source>
        <dbReference type="ARBA" id="ARBA00022820"/>
    </source>
</evidence>
<dbReference type="SUPFAM" id="SSF50494">
    <property type="entry name" value="Trypsin-like serine proteases"/>
    <property type="match status" value="1"/>
</dbReference>
<feature type="region of interest" description="Disordered" evidence="16">
    <location>
        <begin position="1635"/>
        <end position="1661"/>
    </location>
</feature>
<comment type="catalytic activity">
    <reaction evidence="11">
        <text>Selective cleavage of 103-Arg-|-Ser-104 and 124-Ile-|-Ile-125 bonds in Limulus clotting factor B to form activated factor B. Cleavage of -Pro-Arg-|-Xaa- bonds in synthetic substrates.</text>
        <dbReference type="EC" id="3.4.21.84"/>
    </reaction>
</comment>
<dbReference type="PROSITE" id="PS00135">
    <property type="entry name" value="TRYPSIN_SER"/>
    <property type="match status" value="1"/>
</dbReference>
<dbReference type="SMART" id="SM00202">
    <property type="entry name" value="SR"/>
    <property type="match status" value="2"/>
</dbReference>
<feature type="compositionally biased region" description="Polar residues" evidence="16">
    <location>
        <begin position="72"/>
        <end position="97"/>
    </location>
</feature>
<dbReference type="GO" id="GO:0006508">
    <property type="term" value="P:proteolysis"/>
    <property type="evidence" value="ECO:0007669"/>
    <property type="project" value="UniProtKB-KW"/>
</dbReference>
<dbReference type="SUPFAM" id="SSF57625">
    <property type="entry name" value="Invertebrate chitin-binding proteins"/>
    <property type="match status" value="11"/>
</dbReference>
<gene>
    <name evidence="21" type="primary">106092183</name>
</gene>
<feature type="domain" description="Chitin-binding type-2" evidence="20">
    <location>
        <begin position="280"/>
        <end position="336"/>
    </location>
</feature>
<dbReference type="InterPro" id="IPR001314">
    <property type="entry name" value="Peptidase_S1A"/>
</dbReference>
<feature type="compositionally biased region" description="Polar residues" evidence="16">
    <location>
        <begin position="1704"/>
        <end position="1713"/>
    </location>
</feature>
<evidence type="ECO:0000256" key="1">
    <source>
        <dbReference type="ARBA" id="ARBA00022659"/>
    </source>
</evidence>
<dbReference type="CDD" id="cd00112">
    <property type="entry name" value="LDLa"/>
    <property type="match status" value="2"/>
</dbReference>
<dbReference type="PROSITE" id="PS50940">
    <property type="entry name" value="CHIT_BIND_II"/>
    <property type="match status" value="9"/>
</dbReference>
<feature type="disulfide bond" evidence="14">
    <location>
        <begin position="2034"/>
        <end position="2044"/>
    </location>
</feature>
<dbReference type="GO" id="GO:0005576">
    <property type="term" value="C:extracellular region"/>
    <property type="evidence" value="ECO:0007669"/>
    <property type="project" value="InterPro"/>
</dbReference>
<dbReference type="PROSITE" id="PS01209">
    <property type="entry name" value="LDLRA_1"/>
    <property type="match status" value="2"/>
</dbReference>
<keyword evidence="3 15" id="KW-0645">Protease</keyword>
<feature type="compositionally biased region" description="Basic residues" evidence="16">
    <location>
        <begin position="1732"/>
        <end position="1742"/>
    </location>
</feature>
<feature type="compositionally biased region" description="Low complexity" evidence="16">
    <location>
        <begin position="133"/>
        <end position="145"/>
    </location>
</feature>
<dbReference type="InterPro" id="IPR023415">
    <property type="entry name" value="LDLR_class-A_CS"/>
</dbReference>
<dbReference type="GO" id="GO:0004252">
    <property type="term" value="F:serine-type endopeptidase activity"/>
    <property type="evidence" value="ECO:0007669"/>
    <property type="project" value="InterPro"/>
</dbReference>
<feature type="domain" description="SRCR" evidence="19">
    <location>
        <begin position="1966"/>
        <end position="2065"/>
    </location>
</feature>
<dbReference type="SUPFAM" id="SSF57424">
    <property type="entry name" value="LDL receptor-like module"/>
    <property type="match status" value="2"/>
</dbReference>
<evidence type="ECO:0000256" key="8">
    <source>
        <dbReference type="ARBA" id="ARBA00022825"/>
    </source>
</evidence>
<feature type="region of interest" description="Disordered" evidence="16">
    <location>
        <begin position="1357"/>
        <end position="1427"/>
    </location>
</feature>
<feature type="disulfide bond" evidence="13">
    <location>
        <begin position="1792"/>
        <end position="1807"/>
    </location>
</feature>
<dbReference type="FunFam" id="3.10.250.10:FF:000026">
    <property type="entry name" value="Tequila, isoform D"/>
    <property type="match status" value="2"/>
</dbReference>
<feature type="domain" description="Chitin-binding type-2" evidence="20">
    <location>
        <begin position="1048"/>
        <end position="1108"/>
    </location>
</feature>
<organism evidence="21 22">
    <name type="scientific">Stomoxys calcitrans</name>
    <name type="common">Stable fly</name>
    <name type="synonym">Conops calcitrans</name>
    <dbReference type="NCBI Taxonomy" id="35570"/>
    <lineage>
        <taxon>Eukaryota</taxon>
        <taxon>Metazoa</taxon>
        <taxon>Ecdysozoa</taxon>
        <taxon>Arthropoda</taxon>
        <taxon>Hexapoda</taxon>
        <taxon>Insecta</taxon>
        <taxon>Pterygota</taxon>
        <taxon>Neoptera</taxon>
        <taxon>Endopterygota</taxon>
        <taxon>Diptera</taxon>
        <taxon>Brachycera</taxon>
        <taxon>Muscomorpha</taxon>
        <taxon>Muscoidea</taxon>
        <taxon>Muscidae</taxon>
        <taxon>Stomoxys</taxon>
    </lineage>
</organism>
<dbReference type="Pfam" id="PF00530">
    <property type="entry name" value="SRCR"/>
    <property type="match status" value="2"/>
</dbReference>
<evidence type="ECO:0000256" key="5">
    <source>
        <dbReference type="ARBA" id="ARBA00022737"/>
    </source>
</evidence>
<dbReference type="PROSITE" id="PS50287">
    <property type="entry name" value="SRCR_2"/>
    <property type="match status" value="2"/>
</dbReference>
<evidence type="ECO:0000256" key="13">
    <source>
        <dbReference type="PROSITE-ProRule" id="PRU00124"/>
    </source>
</evidence>
<keyword evidence="17" id="KW-1133">Transmembrane helix</keyword>
<evidence type="ECO:0000259" key="18">
    <source>
        <dbReference type="PROSITE" id="PS50240"/>
    </source>
</evidence>
<dbReference type="EnsemblMetazoa" id="SCAU013887-RA">
    <property type="protein sequence ID" value="SCAU013887-PA"/>
    <property type="gene ID" value="SCAU013887"/>
</dbReference>
<dbReference type="InterPro" id="IPR036508">
    <property type="entry name" value="Chitin-bd_dom_sf"/>
</dbReference>
<feature type="domain" description="Chitin-binding type-2" evidence="20">
    <location>
        <begin position="981"/>
        <end position="1037"/>
    </location>
</feature>
<keyword evidence="10" id="KW-0325">Glycoprotein</keyword>
<dbReference type="InterPro" id="IPR002557">
    <property type="entry name" value="Chitin-bd_dom"/>
</dbReference>
<accession>A0A1I8Q4N8</accession>
<dbReference type="EC" id="3.4.21.84" evidence="12"/>
<keyword evidence="17" id="KW-0812">Transmembrane</keyword>
<dbReference type="FunFam" id="2.40.10.10:FF:000120">
    <property type="entry name" value="Putative serine protease"/>
    <property type="match status" value="1"/>
</dbReference>
<proteinExistence type="predicted"/>
<feature type="domain" description="Chitin-binding type-2" evidence="20">
    <location>
        <begin position="355"/>
        <end position="411"/>
    </location>
</feature>
<feature type="compositionally biased region" description="Low complexity" evidence="16">
    <location>
        <begin position="1151"/>
        <end position="1182"/>
    </location>
</feature>
<evidence type="ECO:0000256" key="9">
    <source>
        <dbReference type="ARBA" id="ARBA00023157"/>
    </source>
</evidence>
<feature type="region of interest" description="Disordered" evidence="16">
    <location>
        <begin position="1470"/>
        <end position="1511"/>
    </location>
</feature>
<evidence type="ECO:0000256" key="2">
    <source>
        <dbReference type="ARBA" id="ARBA00022669"/>
    </source>
</evidence>
<dbReference type="VEuPathDB" id="VectorBase:SCAU013887"/>
<dbReference type="OrthoDB" id="6020543at2759"/>
<comment type="caution">
    <text evidence="14">Lacks conserved residue(s) required for the propagation of feature annotation.</text>
</comment>
<feature type="domain" description="Chitin-binding type-2" evidence="20">
    <location>
        <begin position="544"/>
        <end position="590"/>
    </location>
</feature>
<dbReference type="Pfam" id="PF01607">
    <property type="entry name" value="CBM_14"/>
    <property type="match status" value="9"/>
</dbReference>
<evidence type="ECO:0000256" key="10">
    <source>
        <dbReference type="ARBA" id="ARBA00023180"/>
    </source>
</evidence>
<dbReference type="CDD" id="cd00190">
    <property type="entry name" value="Tryp_SPc"/>
    <property type="match status" value="1"/>
</dbReference>
<dbReference type="Gene3D" id="2.170.140.10">
    <property type="entry name" value="Chitin binding domain"/>
    <property type="match status" value="10"/>
</dbReference>
<feature type="transmembrane region" description="Helical" evidence="17">
    <location>
        <begin position="12"/>
        <end position="30"/>
    </location>
</feature>
<keyword evidence="6 15" id="KW-0378">Hydrolase</keyword>
<dbReference type="PRINTS" id="PR00722">
    <property type="entry name" value="CHYMOTRYPSIN"/>
</dbReference>
<dbReference type="PROSITE" id="PS50240">
    <property type="entry name" value="TRYPSIN_DOM"/>
    <property type="match status" value="1"/>
</dbReference>
<keyword evidence="7" id="KW-0353">Hemolymph clotting</keyword>
<feature type="disulfide bond" evidence="13">
    <location>
        <begin position="1780"/>
        <end position="1798"/>
    </location>
</feature>
<feature type="region of interest" description="Disordered" evidence="16">
    <location>
        <begin position="68"/>
        <end position="97"/>
    </location>
</feature>
<dbReference type="Pfam" id="PF00089">
    <property type="entry name" value="Trypsin"/>
    <property type="match status" value="1"/>
</dbReference>
<dbReference type="Gene3D" id="2.40.10.10">
    <property type="entry name" value="Trypsin-like serine proteases"/>
    <property type="match status" value="1"/>
</dbReference>
<dbReference type="PANTHER" id="PTHR23301">
    <property type="entry name" value="CHITIN BINDING PERITROPHIN-A"/>
    <property type="match status" value="1"/>
</dbReference>
<evidence type="ECO:0000256" key="6">
    <source>
        <dbReference type="ARBA" id="ARBA00022801"/>
    </source>
</evidence>
<feature type="compositionally biased region" description="Pro residues" evidence="16">
    <location>
        <begin position="1370"/>
        <end position="1380"/>
    </location>
</feature>
<dbReference type="Proteomes" id="UP000095300">
    <property type="component" value="Unassembled WGS sequence"/>
</dbReference>
<feature type="domain" description="Chitin-binding type-2" evidence="20">
    <location>
        <begin position="452"/>
        <end position="508"/>
    </location>
</feature>
<dbReference type="Gene3D" id="4.10.400.10">
    <property type="entry name" value="Low-density Lipoprotein Receptor"/>
    <property type="match status" value="2"/>
</dbReference>
<feature type="compositionally biased region" description="Polar residues" evidence="16">
    <location>
        <begin position="1141"/>
        <end position="1150"/>
    </location>
</feature>
<feature type="region of interest" description="Disordered" evidence="16">
    <location>
        <begin position="1285"/>
        <end position="1323"/>
    </location>
</feature>
<feature type="compositionally biased region" description="Low complexity" evidence="16">
    <location>
        <begin position="1482"/>
        <end position="1496"/>
    </location>
</feature>
<reference evidence="21" key="1">
    <citation type="submission" date="2020-05" db="UniProtKB">
        <authorList>
            <consortium name="EnsemblMetazoa"/>
        </authorList>
    </citation>
    <scope>IDENTIFICATION</scope>
    <source>
        <strain evidence="21">USDA</strain>
    </source>
</reference>
<evidence type="ECO:0000313" key="21">
    <source>
        <dbReference type="EnsemblMetazoa" id="SCAU013887-PA"/>
    </source>
</evidence>
<keyword evidence="17" id="KW-0472">Membrane</keyword>
<dbReference type="InterPro" id="IPR001190">
    <property type="entry name" value="SRCR"/>
</dbReference>
<dbReference type="PROSITE" id="PS50068">
    <property type="entry name" value="LDLRA_2"/>
    <property type="match status" value="2"/>
</dbReference>
<name>A0A1I8Q4N8_STOCA</name>
<evidence type="ECO:0000256" key="4">
    <source>
        <dbReference type="ARBA" id="ARBA00022729"/>
    </source>
</evidence>
<dbReference type="Pfam" id="PF00057">
    <property type="entry name" value="Ldl_recept_a"/>
    <property type="match status" value="1"/>
</dbReference>
<feature type="domain" description="Chitin-binding type-2" evidence="20">
    <location>
        <begin position="180"/>
        <end position="236"/>
    </location>
</feature>
<keyword evidence="5" id="KW-0677">Repeat</keyword>
<dbReference type="InterPro" id="IPR009003">
    <property type="entry name" value="Peptidase_S1_PA"/>
</dbReference>
<dbReference type="PANTHER" id="PTHR23301:SF0">
    <property type="entry name" value="CHITIN-BINDING TYPE-2 DOMAIN-CONTAINING PROTEIN-RELATED"/>
    <property type="match status" value="1"/>
</dbReference>
<feature type="domain" description="Chitin-binding type-2" evidence="20">
    <location>
        <begin position="869"/>
        <end position="925"/>
    </location>
</feature>
<evidence type="ECO:0000259" key="19">
    <source>
        <dbReference type="PROSITE" id="PS50287"/>
    </source>
</evidence>
<dbReference type="GO" id="GO:0016020">
    <property type="term" value="C:membrane"/>
    <property type="evidence" value="ECO:0007669"/>
    <property type="project" value="InterPro"/>
</dbReference>
<feature type="disulfide bond" evidence="14">
    <location>
        <begin position="1886"/>
        <end position="1896"/>
    </location>
</feature>
<dbReference type="PROSITE" id="PS00134">
    <property type="entry name" value="TRYPSIN_HIS"/>
    <property type="match status" value="1"/>
</dbReference>
<feature type="compositionally biased region" description="Low complexity" evidence="16">
    <location>
        <begin position="1310"/>
        <end position="1319"/>
    </location>
</feature>
<feature type="domain" description="Peptidase S1" evidence="18">
    <location>
        <begin position="2141"/>
        <end position="2380"/>
    </location>
</feature>
<dbReference type="InterPro" id="IPR051940">
    <property type="entry name" value="Chitin_bind-dev_reg"/>
</dbReference>
<feature type="compositionally biased region" description="Polar residues" evidence="16">
    <location>
        <begin position="1497"/>
        <end position="1511"/>
    </location>
</feature>
<dbReference type="SMART" id="SM00192">
    <property type="entry name" value="LDLa"/>
    <property type="match status" value="2"/>
</dbReference>
<keyword evidence="8 15" id="KW-0720">Serine protease</keyword>
<dbReference type="PROSITE" id="PS00420">
    <property type="entry name" value="SRCR_1"/>
    <property type="match status" value="2"/>
</dbReference>
<dbReference type="InterPro" id="IPR001254">
    <property type="entry name" value="Trypsin_dom"/>
</dbReference>
<dbReference type="InterPro" id="IPR036772">
    <property type="entry name" value="SRCR-like_dom_sf"/>
</dbReference>
<evidence type="ECO:0000256" key="16">
    <source>
        <dbReference type="SAM" id="MobiDB-lite"/>
    </source>
</evidence>
<keyword evidence="2" id="KW-0147">Chitin-binding</keyword>
<feature type="domain" description="SRCR" evidence="19">
    <location>
        <begin position="1814"/>
        <end position="1917"/>
    </location>
</feature>
<evidence type="ECO:0000256" key="14">
    <source>
        <dbReference type="PROSITE-ProRule" id="PRU00196"/>
    </source>
</evidence>
<feature type="region of interest" description="Disordered" evidence="16">
    <location>
        <begin position="1704"/>
        <end position="1756"/>
    </location>
</feature>
<feature type="domain" description="Chitin-binding type-2" evidence="20">
    <location>
        <begin position="788"/>
        <end position="844"/>
    </location>
</feature>
<dbReference type="InterPro" id="IPR036055">
    <property type="entry name" value="LDL_receptor-like_sf"/>
</dbReference>
<feature type="compositionally biased region" description="Polar residues" evidence="16">
    <location>
        <begin position="1381"/>
        <end position="1392"/>
    </location>
</feature>
<feature type="region of interest" description="Disordered" evidence="16">
    <location>
        <begin position="109"/>
        <end position="146"/>
    </location>
</feature>
<keyword evidence="1" id="KW-0768">Sushi</keyword>
<dbReference type="InterPro" id="IPR043504">
    <property type="entry name" value="Peptidase_S1_PA_chymotrypsin"/>
</dbReference>
<evidence type="ECO:0000256" key="12">
    <source>
        <dbReference type="ARBA" id="ARBA00066707"/>
    </source>
</evidence>
<evidence type="ECO:0000256" key="3">
    <source>
        <dbReference type="ARBA" id="ARBA00022670"/>
    </source>
</evidence>
<feature type="region of interest" description="Disordered" evidence="16">
    <location>
        <begin position="1141"/>
        <end position="1202"/>
    </location>
</feature>
<protein>
    <recommendedName>
        <fullName evidence="12">limulus clotting factor C</fullName>
        <ecNumber evidence="12">3.4.21.84</ecNumber>
    </recommendedName>
</protein>
<keyword evidence="22" id="KW-1185">Reference proteome</keyword>
<dbReference type="GO" id="GO:0008061">
    <property type="term" value="F:chitin binding"/>
    <property type="evidence" value="ECO:0007669"/>
    <property type="project" value="UniProtKB-KW"/>
</dbReference>
<dbReference type="GO" id="GO:0042381">
    <property type="term" value="P:hemolymph coagulation"/>
    <property type="evidence" value="ECO:0007669"/>
    <property type="project" value="UniProtKB-KW"/>
</dbReference>
<dbReference type="SUPFAM" id="SSF56487">
    <property type="entry name" value="SRCR-like"/>
    <property type="match status" value="2"/>
</dbReference>
<dbReference type="InterPro" id="IPR002172">
    <property type="entry name" value="LDrepeatLR_classA_rpt"/>
</dbReference>
<evidence type="ECO:0000256" key="17">
    <source>
        <dbReference type="SAM" id="Phobius"/>
    </source>
</evidence>
<evidence type="ECO:0000313" key="22">
    <source>
        <dbReference type="Proteomes" id="UP000095300"/>
    </source>
</evidence>
<dbReference type="InterPro" id="IPR033116">
    <property type="entry name" value="TRYPSIN_SER"/>
</dbReference>
<dbReference type="PRINTS" id="PR00258">
    <property type="entry name" value="SPERACTRCPTR"/>
</dbReference>
<dbReference type="Gene3D" id="3.10.250.10">
    <property type="entry name" value="SRCR-like domain"/>
    <property type="match status" value="2"/>
</dbReference>
<keyword evidence="4" id="KW-0732">Signal</keyword>
<sequence>MWNVNSKRSVSCIPICLVVICGFLLIPVEVKANYNSGVKTTVYTTDPQITRQTYTTTHRWTEPVKVEHQEHTYTNGDYSGNDNDYQRTITNPNGGSTQQWTAYGTTSNSYRNQQHAGSFGTKPDSVSQYSYHQQQPQVPQNQPQPIYERPRTSQVVGHTTTTYQSTGKLQQTDNELTEYFTGCPSGHTGQLPYAYDCRRFLNCWKGRGHIQSCSVGTVFNPETLECDRPDKVRCGAGLGGQTSTNSVTRTTNTYGQQAQQSTALKDRTGRYIDASTDSVDILCPTGSQGLEPHPSDCTKFINCANGNVHIQECGPGTAFSKTMKVCDFKQKVDCTGRGGDAAVTAEVNTRQGKSQVTCPSGASGLYPHPLDCSKFLQCANGVTYIQDCGPGTAFDPVHQVCDFKEKVNCGVSVTTTSGVSHAAGHTTSEVSHSGRSYAEHHKWTEYESDNQHIDCPNDVSGLYPHPHDCEKFLQCSNGLTYIQSCGPGTGFDSVRFVCDYKEKVQCGSGSIWGTTASEQGHTQHSTSTSSSSAAGHNDLPHNADILCLGGITGLFPYPFDYTKFINCKNGNTAIQNCVQGTAFSISKGYCESLDQILKIDHVMYIVSEVSYEYSQTLITCPPGTEGIHLYPFDAEKYVKCVRSQMEVVSCSPAQVFSVTRRTCLPLSQVLKSERVRLLSELQKSNNAYRNVEEHFDANTMVYCPVGLSGSYPHPFDGSKYITCAGGRLICESCASGKAFSLSRKQCDMIEELERKDRVPQAQMSYGQEWSSGIAHMETTYGSVDGLTYLMCPPGLNGYFLHPFDCTKYIECSNGVTNIDTCANGAVYSISRKECIPRDRVEAFDRVEYLTTTQHEFSNEHVLQADRDLGISCGPGTYATYPHPQDCHKFMRCANGRIAEENCPAGQVFSIQRGLCYRENEVSQQDRSSYSRGGVVQGQSHYSSGVAIGGGGTITTSTTTTSNSGNNYQQSGGAGYSTQTTSIGCPTNASGRYPHPTDCTKFVMCSNGVGTVQSCGPGTAWNQAMEVCDFKEKVNCSPTGSVGVRKQPEISCPPGFEGLYMHPYDWHKYLSCTNGITHIMDCGPGTVFSVTRKICDLEQNVGNTDRCNNGVYSSDYDYSYSQTNNNRDSKAYGAAGSQWSYTGTTQNQPGPTHTYTQSHHTSTSTNTQHQPTYTQTHTTTNQQVGGDRWTTMNRPRPQGATYDQRTTTWQQGSSAFVPTQETSNAWSGTAINVDQQSPTHTVIYEEGSLRPDSNYNHHIYSKPLAPLPGTGSISTSTVVYAQPIGSQEASEEVFGSQNPQPHDTHTHNSHHSNSPHNHSPNLDRQNFTRNIHYVSSGNHWTPIKPTPQVLVVNHLMPPLQGAGAQGESLQPPTPERPPQFSPYPQHSPANSRGQAPPVSSHGDVPITHLMPPLQSPLDLGQRPLPESGQTVNTVQVNEFPAQAWPYDPNQLDPLVQSGSRKVVTVDESNLYGGLQPPLRGEQVTTTPRPVTTTPRPVQNQRPQIPAPSHSTTPLPLVQGYPKLSNATIQTFPHQPHYSNPYSEVAHSHNASWAGRKIAQQAAIKPSTRLETSKKTDQQQAVSHIQVENEPTRIDPEQLPLKEALQLMLRPYFNRSGTIDDDTAAKAESHIMDLVTPIDRSPEETTSTTTHNPLHAPSISIASTTPHHDDVELILAGEQHSLVTTTSTQPGNHKPNIYYDLEHTTVESQRSTQQGHTHDPNWHKNHQHSSSSSKHQHHKYHHHDHTPEFHEKHPHIPNPFETPVESYAGIDIRSGDTCPFNCGNGKCVTQHEVCDGVNNCDNRKDEEKCDHLGYEIRLTGGESSNKGRVEVKIFGKWGHVCDDKFGLKDADVVCHELGFKLGAMEVRGSSYYPPSDVNAQYLMDEVECQGNETSLRECDFKGWAVHNCGPDEVVGVVCKVQKLKCPDNYWLCSTSEECIPTTFLCDLTPDCEDKSDESPKVCNAPIEYRLEGGRSKNEGRLEIRYRDQWGTVCDDDFSLKEAQVVCNSLGYYGRAQLVKNIYGPGTGPIWLDQVSCLGNETTLDQCNHWTWGENNCQHTEDVGLRCTAGPKPAPTTRPLTLSATTGDAAWHQTQMEYEQSELDDLGKYQGLWQRSSKAVHQQKQCGHFTMNLIDEYAHPEERVINGSIAKRGRHPWQATIRTRGRGGISSHWCGAVIISKKLILTAAHCLAGYPKGSYFVRVGDHYANIAESSEIDSNIENWYIHEKFREEKHMNNDIAIILLKTPLRFNDYVQPICLPEKGAALEVNRKCMISGWGSIKSGTSTPSNILRAAEVPILADEVCSRKNVYGNAMSEGMFCAGHLDENVDACDGDSGGPLVCSDNDAETLYGIISWGQHCGYANHPGVYVRVEKYIDWIYEKINLMISQGKL</sequence>
<dbReference type="InterPro" id="IPR018114">
    <property type="entry name" value="TRYPSIN_HIS"/>
</dbReference>
<evidence type="ECO:0000256" key="11">
    <source>
        <dbReference type="ARBA" id="ARBA00052079"/>
    </source>
</evidence>
<dbReference type="SMART" id="SM00020">
    <property type="entry name" value="Tryp_SPc"/>
    <property type="match status" value="1"/>
</dbReference>
<evidence type="ECO:0000259" key="20">
    <source>
        <dbReference type="PROSITE" id="PS50940"/>
    </source>
</evidence>